<proteinExistence type="predicted"/>
<gene>
    <name evidence="1" type="ORF">2050H1_173</name>
</gene>
<sequence>MDDVPQLKAVSVFIVEIDCLFDILSPRPTGKQGRLTFRYRFAVGVVKWHQFYVQPGVGASSFFVIHMLWVAYSLHQFQPELFGVFGNSIMGVYVTTRFGYGESVPFRPDFHLWNVISE</sequence>
<dbReference type="EMBL" id="MF285619">
    <property type="protein sequence ID" value="ASZ78940.1"/>
    <property type="molecule type" value="Genomic_DNA"/>
</dbReference>
<evidence type="ECO:0000313" key="2">
    <source>
        <dbReference type="Proteomes" id="UP000224362"/>
    </source>
</evidence>
<accession>A0A249Y2M8</accession>
<organism evidence="1 2">
    <name type="scientific">Serratia phage 2050H1</name>
    <dbReference type="NCBI Taxonomy" id="2024250"/>
    <lineage>
        <taxon>Viruses</taxon>
        <taxon>Duplodnaviria</taxon>
        <taxon>Heunggongvirae</taxon>
        <taxon>Uroviricota</taxon>
        <taxon>Caudoviricetes</taxon>
        <taxon>Pantevenvirales</taxon>
        <taxon>Ackermannviridae</taxon>
        <taxon>Miltonvirus</taxon>
        <taxon>Miltonvirus MAM1</taxon>
    </lineage>
</organism>
<reference evidence="1 2" key="1">
    <citation type="submission" date="2017-06" db="EMBL/GenBank/DDBJ databases">
        <authorList>
            <person name="Kim H.J."/>
            <person name="Triplett B.A."/>
        </authorList>
    </citation>
    <scope>NUCLEOTIDE SEQUENCE [LARGE SCALE GENOMIC DNA]</scope>
</reference>
<dbReference type="Proteomes" id="UP000224362">
    <property type="component" value="Segment"/>
</dbReference>
<name>A0A249Y2M8_9CAUD</name>
<protein>
    <submittedName>
        <fullName evidence="1">Uncharacterized protein</fullName>
    </submittedName>
</protein>
<evidence type="ECO:0000313" key="1">
    <source>
        <dbReference type="EMBL" id="ASZ78940.1"/>
    </source>
</evidence>